<dbReference type="CDD" id="cd00882">
    <property type="entry name" value="Ras_like_GTPase"/>
    <property type="match status" value="1"/>
</dbReference>
<dbReference type="RefSeq" id="WP_002907998.1">
    <property type="nucleotide sequence ID" value="NZ_GL872408.1"/>
</dbReference>
<accession>F0IBH0</accession>
<dbReference type="NCBIfam" id="TIGR00231">
    <property type="entry name" value="small_GTP"/>
    <property type="match status" value="1"/>
</dbReference>
<reference evidence="8 9" key="1">
    <citation type="submission" date="2011-02" db="EMBL/GenBank/DDBJ databases">
        <authorList>
            <person name="Muzny D."/>
            <person name="Qin X."/>
            <person name="Deng J."/>
            <person name="Jiang H."/>
            <person name="Liu Y."/>
            <person name="Qu J."/>
            <person name="Song X.-Z."/>
            <person name="Zhang L."/>
            <person name="Thornton R."/>
            <person name="Coyle M."/>
            <person name="Francisco L."/>
            <person name="Jackson L."/>
            <person name="Javaid M."/>
            <person name="Korchina V."/>
            <person name="Kovar C."/>
            <person name="Mata R."/>
            <person name="Mathew T."/>
            <person name="Ngo R."/>
            <person name="Nguyen L."/>
            <person name="Nguyen N."/>
            <person name="Okwuonu G."/>
            <person name="Ongeri F."/>
            <person name="Pham C."/>
            <person name="Simmons D."/>
            <person name="Wilczek-Boney K."/>
            <person name="Hale W."/>
            <person name="Jakkamsetti A."/>
            <person name="Pham P."/>
            <person name="Ruth R."/>
            <person name="San Lucas F."/>
            <person name="Warren J."/>
            <person name="Zhang J."/>
            <person name="Zhao Z."/>
            <person name="Zhou C."/>
            <person name="Zhu D."/>
            <person name="Lee S."/>
            <person name="Bess C."/>
            <person name="Blankenburg K."/>
            <person name="Forbes L."/>
            <person name="Fu Q."/>
            <person name="Gubbala S."/>
            <person name="Hirani K."/>
            <person name="Jayaseelan J.C."/>
            <person name="Lara F."/>
            <person name="Munidasa M."/>
            <person name="Palculict T."/>
            <person name="Patil S."/>
            <person name="Pu L.-L."/>
            <person name="Saada N."/>
            <person name="Tang L."/>
            <person name="Weissenberger G."/>
            <person name="Zhu Y."/>
            <person name="Hemphill L."/>
            <person name="Shang Y."/>
            <person name="Youmans B."/>
            <person name="Ayvaz T."/>
            <person name="Ross M."/>
            <person name="Santibanez J."/>
            <person name="Aqrawi P."/>
            <person name="Gross S."/>
            <person name="Joshi V."/>
            <person name="Fowler G."/>
            <person name="Nazareth L."/>
            <person name="Reid J."/>
            <person name="Worley K."/>
            <person name="Petrosino J."/>
            <person name="Highlander S."/>
            <person name="Gibbs R."/>
        </authorList>
    </citation>
    <scope>NUCLEOTIDE SEQUENCE [LARGE SCALE GENOMIC DNA]</scope>
    <source>
        <strain evidence="8 9">SK115</strain>
    </source>
</reference>
<dbReference type="Proteomes" id="UP000003351">
    <property type="component" value="Unassembled WGS sequence"/>
</dbReference>
<dbReference type="InterPro" id="IPR005225">
    <property type="entry name" value="Small_GTP-bd"/>
</dbReference>
<keyword evidence="3" id="KW-0547">Nucleotide-binding</keyword>
<protein>
    <submittedName>
        <fullName evidence="8">GTP-binding protein</fullName>
    </submittedName>
</protein>
<gene>
    <name evidence="8" type="ORF">HMPREF9382_2108</name>
</gene>
<proteinExistence type="predicted"/>
<dbReference type="GO" id="GO:0005525">
    <property type="term" value="F:GTP binding"/>
    <property type="evidence" value="ECO:0007669"/>
    <property type="project" value="UniProtKB-KW"/>
</dbReference>
<comment type="caution">
    <text evidence="8">The sequence shown here is derived from an EMBL/GenBank/DDBJ whole genome shotgun (WGS) entry which is preliminary data.</text>
</comment>
<keyword evidence="6" id="KW-0472">Membrane</keyword>
<evidence type="ECO:0000313" key="8">
    <source>
        <dbReference type="EMBL" id="EGD31024.1"/>
    </source>
</evidence>
<dbReference type="Pfam" id="PF05128">
    <property type="entry name" value="DUF697"/>
    <property type="match status" value="1"/>
</dbReference>
<evidence type="ECO:0000256" key="6">
    <source>
        <dbReference type="ARBA" id="ARBA00023136"/>
    </source>
</evidence>
<evidence type="ECO:0000259" key="7">
    <source>
        <dbReference type="Pfam" id="PF01926"/>
    </source>
</evidence>
<sequence>MQINTDNIAQQCLNAINDRIHNLKRLNIIVIGKSGVGKSTLINSLFRGNFADTGLGRPVTQEIRKIEKNGYPLAIYDTPGFELSYAQQESVKDEVIKLINNGYSSNDINEVIHCIWYCINVGSNRTFDSSEVEWLREFSEKNKQSKVPIIVVLTQSVPKKKALEMKAHVEQENLDVCKVVPILAQDMDFDEEYVAKAFGLDTLIDVMSEVLPTELQDTLQNIQKVSLESKKKHARAVIATAVAASFGEGFAPLPFADAFMLVPTQISMITGITVIFGLDINKTFLTAFVSSTLGSGGATFLGKTIVSNILKFIPGVGTAVGGTISGTTAGLITTALGEAYLFLMEQIFKGEISKEALSTPAGQKQMTKLFRERLSKKDNTPRF</sequence>
<name>F0IBH0_STRSA</name>
<dbReference type="SUPFAM" id="SSF52540">
    <property type="entry name" value="P-loop containing nucleoside triphosphate hydrolases"/>
    <property type="match status" value="1"/>
</dbReference>
<evidence type="ECO:0000256" key="3">
    <source>
        <dbReference type="ARBA" id="ARBA00022741"/>
    </source>
</evidence>
<dbReference type="Gene3D" id="3.40.50.300">
    <property type="entry name" value="P-loop containing nucleotide triphosphate hydrolases"/>
    <property type="match status" value="1"/>
</dbReference>
<dbReference type="EMBL" id="AEXW01000009">
    <property type="protein sequence ID" value="EGD31024.1"/>
    <property type="molecule type" value="Genomic_DNA"/>
</dbReference>
<dbReference type="InterPro" id="IPR021147">
    <property type="entry name" value="DUF697"/>
</dbReference>
<evidence type="ECO:0000256" key="2">
    <source>
        <dbReference type="ARBA" id="ARBA00022692"/>
    </source>
</evidence>
<keyword evidence="2" id="KW-0812">Transmembrane</keyword>
<keyword evidence="4" id="KW-1133">Transmembrane helix</keyword>
<comment type="subcellular location">
    <subcellularLocation>
        <location evidence="1">Membrane</location>
        <topology evidence="1">Multi-pass membrane protein</topology>
    </subcellularLocation>
</comment>
<evidence type="ECO:0000256" key="5">
    <source>
        <dbReference type="ARBA" id="ARBA00023134"/>
    </source>
</evidence>
<keyword evidence="5" id="KW-0342">GTP-binding</keyword>
<dbReference type="Pfam" id="PF01926">
    <property type="entry name" value="MMR_HSR1"/>
    <property type="match status" value="1"/>
</dbReference>
<dbReference type="AlphaFoldDB" id="F0IBH0"/>
<dbReference type="GO" id="GO:0016020">
    <property type="term" value="C:membrane"/>
    <property type="evidence" value="ECO:0007669"/>
    <property type="project" value="UniProtKB-SubCell"/>
</dbReference>
<organism evidence="8 9">
    <name type="scientific">Streptococcus sanguinis SK115</name>
    <dbReference type="NCBI Taxonomy" id="888810"/>
    <lineage>
        <taxon>Bacteria</taxon>
        <taxon>Bacillati</taxon>
        <taxon>Bacillota</taxon>
        <taxon>Bacilli</taxon>
        <taxon>Lactobacillales</taxon>
        <taxon>Streptococcaceae</taxon>
        <taxon>Streptococcus</taxon>
    </lineage>
</organism>
<evidence type="ECO:0000256" key="1">
    <source>
        <dbReference type="ARBA" id="ARBA00004141"/>
    </source>
</evidence>
<dbReference type="InterPro" id="IPR027417">
    <property type="entry name" value="P-loop_NTPase"/>
</dbReference>
<feature type="domain" description="G" evidence="7">
    <location>
        <begin position="28"/>
        <end position="154"/>
    </location>
</feature>
<evidence type="ECO:0000313" key="9">
    <source>
        <dbReference type="Proteomes" id="UP000003351"/>
    </source>
</evidence>
<dbReference type="HOGENOM" id="CLU_052008_1_0_9"/>
<evidence type="ECO:0000256" key="4">
    <source>
        <dbReference type="ARBA" id="ARBA00022989"/>
    </source>
</evidence>
<dbReference type="InterPro" id="IPR006073">
    <property type="entry name" value="GTP-bd"/>
</dbReference>
<dbReference type="PATRIC" id="fig|888810.3.peg.2066"/>